<feature type="compositionally biased region" description="Acidic residues" evidence="2">
    <location>
        <begin position="708"/>
        <end position="755"/>
    </location>
</feature>
<dbReference type="Pfam" id="PF00850">
    <property type="entry name" value="Hist_deacetyl"/>
    <property type="match status" value="1"/>
</dbReference>
<dbReference type="Pfam" id="PF12796">
    <property type="entry name" value="Ank_2"/>
    <property type="match status" value="1"/>
</dbReference>
<dbReference type="SUPFAM" id="SSF48403">
    <property type="entry name" value="Ankyrin repeat"/>
    <property type="match status" value="1"/>
</dbReference>
<dbReference type="PANTHER" id="PTHR10625">
    <property type="entry name" value="HISTONE DEACETYLASE HDAC1-RELATED"/>
    <property type="match status" value="1"/>
</dbReference>
<reference evidence="4 5" key="1">
    <citation type="submission" date="2016-11" db="EMBL/GenBank/DDBJ databases">
        <title>The macronuclear genome of Stentor coeruleus: a giant cell with tiny introns.</title>
        <authorList>
            <person name="Slabodnick M."/>
            <person name="Ruby J.G."/>
            <person name="Reiff S.B."/>
            <person name="Swart E.C."/>
            <person name="Gosai S."/>
            <person name="Prabakaran S."/>
            <person name="Witkowska E."/>
            <person name="Larue G.E."/>
            <person name="Fisher S."/>
            <person name="Freeman R.M."/>
            <person name="Gunawardena J."/>
            <person name="Chu W."/>
            <person name="Stover N.A."/>
            <person name="Gregory B.D."/>
            <person name="Nowacki M."/>
            <person name="Derisi J."/>
            <person name="Roy S.W."/>
            <person name="Marshall W.F."/>
            <person name="Sood P."/>
        </authorList>
    </citation>
    <scope>NUCLEOTIDE SEQUENCE [LARGE SCALE GENOMIC DNA]</scope>
    <source>
        <strain evidence="4">WM001</strain>
    </source>
</reference>
<dbReference type="EMBL" id="MPUH01000044">
    <property type="protein sequence ID" value="OMJ93347.1"/>
    <property type="molecule type" value="Genomic_DNA"/>
</dbReference>
<dbReference type="InterPro" id="IPR023801">
    <property type="entry name" value="His_deacetylse_dom"/>
</dbReference>
<dbReference type="PANTHER" id="PTHR10625:SF26">
    <property type="entry name" value="HISTONE DEACETYLASE DOMAIN-CONTAINING PROTEIN"/>
    <property type="match status" value="1"/>
</dbReference>
<dbReference type="InterPro" id="IPR037138">
    <property type="entry name" value="His_deacetylse_dom_sf"/>
</dbReference>
<dbReference type="InterPro" id="IPR000286">
    <property type="entry name" value="HDACs"/>
</dbReference>
<gene>
    <name evidence="4" type="ORF">SteCoe_3701</name>
</gene>
<protein>
    <recommendedName>
        <fullName evidence="3">Histone deacetylase domain-containing protein</fullName>
    </recommendedName>
</protein>
<accession>A0A1R2CWG0</accession>
<dbReference type="AlphaFoldDB" id="A0A1R2CWG0"/>
<dbReference type="CDD" id="cd11599">
    <property type="entry name" value="HDAC_classII_2"/>
    <property type="match status" value="1"/>
</dbReference>
<proteinExistence type="predicted"/>
<feature type="repeat" description="ANK" evidence="1">
    <location>
        <begin position="117"/>
        <end position="149"/>
    </location>
</feature>
<dbReference type="InterPro" id="IPR002110">
    <property type="entry name" value="Ankyrin_rpt"/>
</dbReference>
<feature type="region of interest" description="Disordered" evidence="2">
    <location>
        <begin position="699"/>
        <end position="772"/>
    </location>
</feature>
<name>A0A1R2CWG0_9CILI</name>
<dbReference type="Proteomes" id="UP000187209">
    <property type="component" value="Unassembled WGS sequence"/>
</dbReference>
<evidence type="ECO:0000313" key="4">
    <source>
        <dbReference type="EMBL" id="OMJ93347.1"/>
    </source>
</evidence>
<evidence type="ECO:0000313" key="5">
    <source>
        <dbReference type="Proteomes" id="UP000187209"/>
    </source>
</evidence>
<feature type="domain" description="Histone deacetylase" evidence="3">
    <location>
        <begin position="286"/>
        <end position="622"/>
    </location>
</feature>
<dbReference type="PRINTS" id="PR01270">
    <property type="entry name" value="HDASUPER"/>
</dbReference>
<dbReference type="InterPro" id="IPR023696">
    <property type="entry name" value="Ureohydrolase_dom_sf"/>
</dbReference>
<evidence type="ECO:0000256" key="1">
    <source>
        <dbReference type="PROSITE-ProRule" id="PRU00023"/>
    </source>
</evidence>
<dbReference type="SMART" id="SM00248">
    <property type="entry name" value="ANK"/>
    <property type="match status" value="5"/>
</dbReference>
<keyword evidence="5" id="KW-1185">Reference proteome</keyword>
<dbReference type="PROSITE" id="PS50088">
    <property type="entry name" value="ANK_REPEAT"/>
    <property type="match status" value="1"/>
</dbReference>
<feature type="compositionally biased region" description="Basic and acidic residues" evidence="2">
    <location>
        <begin position="756"/>
        <end position="765"/>
    </location>
</feature>
<dbReference type="SUPFAM" id="SSF52768">
    <property type="entry name" value="Arginase/deacetylase"/>
    <property type="match status" value="1"/>
</dbReference>
<dbReference type="GO" id="GO:0004407">
    <property type="term" value="F:histone deacetylase activity"/>
    <property type="evidence" value="ECO:0007669"/>
    <property type="project" value="TreeGrafter"/>
</dbReference>
<dbReference type="OrthoDB" id="424012at2759"/>
<dbReference type="Gene3D" id="3.40.800.20">
    <property type="entry name" value="Histone deacetylase domain"/>
    <property type="match status" value="1"/>
</dbReference>
<dbReference type="GO" id="GO:0000118">
    <property type="term" value="C:histone deacetylase complex"/>
    <property type="evidence" value="ECO:0007669"/>
    <property type="project" value="TreeGrafter"/>
</dbReference>
<organism evidence="4 5">
    <name type="scientific">Stentor coeruleus</name>
    <dbReference type="NCBI Taxonomy" id="5963"/>
    <lineage>
        <taxon>Eukaryota</taxon>
        <taxon>Sar</taxon>
        <taxon>Alveolata</taxon>
        <taxon>Ciliophora</taxon>
        <taxon>Postciliodesmatophora</taxon>
        <taxon>Heterotrichea</taxon>
        <taxon>Heterotrichida</taxon>
        <taxon>Stentoridae</taxon>
        <taxon>Stentor</taxon>
    </lineage>
</organism>
<sequence>MSKGINEIEVDIHEICCLGRHSDLEEILNSIDFYADIMLERDEEGFIPYHLSLIYCRHKCVDLILSLSIDFQVPYQGFMPIHLAMACAGFPECHEDLIQTVNCLLKHKQDVTSRDRLGRTALHIVCAYGLADLIPILVQAGVKPELKDFSGKMPIHYAIENYQAECFKQLLQEMGSDMFFCTDNRGDKPIHTSVRAGSWECFNILITFGSEEMLNENNEFEETPEEVARNCGLYNEFVRARQGDVFPSSAYKGTLLITDETCKLHASIHESLKTPQTLYKQIKIQPENPRRLEILVDLPFGALLTSDLSFATWKKSSNPAHISDILRVHEYSYILGLKKAINKIPELSFPQKYDIDTLITKESYNAALIAANCVIEAIDEVVQGKFKNAFCVIRPPGHHVGPFGAVTAEEDPNSKSTGFCLFNNIAIGAGYAKYKYSKVIKKVAIIDFDVHHGNGTEAMVRNLIPNQVTHEITGAPFFGNLVYDSYKPWLDDDDYKNVLFISSHAYGSDAYGRFYPASGKYCSSEELHPAGILNIPLSKCTDSSAFRQQYREKVFPRLIEFAPDLLLISAGFDAHGLDSINHGFVDLDEDDFRWVTEELIKIANTSCKGKIVSVLEGGYSVRGNVVAALGLSVASHIRALIRATQEHFCGSEGNDNEKMILKSSVNESFRALKRNRKMYIENLEVSMENQLTAEVAEEFNGEKTQEVVSEESGGDEDQDENSEDESGNESEEGEEGEEREDNEEDDEEESEEEDSQESKKTDKANNGEPEDN</sequence>
<evidence type="ECO:0000259" key="3">
    <source>
        <dbReference type="Pfam" id="PF00850"/>
    </source>
</evidence>
<evidence type="ECO:0000256" key="2">
    <source>
        <dbReference type="SAM" id="MobiDB-lite"/>
    </source>
</evidence>
<keyword evidence="1" id="KW-0040">ANK repeat</keyword>
<dbReference type="Gene3D" id="1.25.40.20">
    <property type="entry name" value="Ankyrin repeat-containing domain"/>
    <property type="match status" value="1"/>
</dbReference>
<dbReference type="InterPro" id="IPR036770">
    <property type="entry name" value="Ankyrin_rpt-contain_sf"/>
</dbReference>
<comment type="caution">
    <text evidence="4">The sequence shown here is derived from an EMBL/GenBank/DDBJ whole genome shotgun (WGS) entry which is preliminary data.</text>
</comment>
<dbReference type="PROSITE" id="PS50297">
    <property type="entry name" value="ANK_REP_REGION"/>
    <property type="match status" value="1"/>
</dbReference>
<dbReference type="GO" id="GO:0005737">
    <property type="term" value="C:cytoplasm"/>
    <property type="evidence" value="ECO:0007669"/>
    <property type="project" value="TreeGrafter"/>
</dbReference>
<dbReference type="GO" id="GO:0040029">
    <property type="term" value="P:epigenetic regulation of gene expression"/>
    <property type="evidence" value="ECO:0007669"/>
    <property type="project" value="TreeGrafter"/>
</dbReference>